<evidence type="ECO:0000256" key="3">
    <source>
        <dbReference type="ARBA" id="ARBA00023163"/>
    </source>
</evidence>
<keyword evidence="6" id="KW-1185">Reference proteome</keyword>
<dbReference type="EMBL" id="BSDP01000001">
    <property type="protein sequence ID" value="GLI27049.1"/>
    <property type="molecule type" value="Genomic_DNA"/>
</dbReference>
<evidence type="ECO:0000256" key="2">
    <source>
        <dbReference type="ARBA" id="ARBA00023125"/>
    </source>
</evidence>
<dbReference type="Proteomes" id="UP001144396">
    <property type="component" value="Unassembled WGS sequence"/>
</dbReference>
<dbReference type="PANTHER" id="PTHR38445:SF9">
    <property type="entry name" value="HTH-TYPE TRANSCRIPTIONAL REPRESSOR YTRA"/>
    <property type="match status" value="1"/>
</dbReference>
<reference evidence="5" key="1">
    <citation type="submission" date="2022-12" db="EMBL/GenBank/DDBJ databases">
        <title>Reference genome sequencing for broad-spectrum identification of bacterial and archaeal isolates by mass spectrometry.</title>
        <authorList>
            <person name="Sekiguchi Y."/>
            <person name="Tourlousse D.M."/>
        </authorList>
    </citation>
    <scope>NUCLEOTIDE SEQUENCE</scope>
    <source>
        <strain evidence="5">14</strain>
    </source>
</reference>
<keyword evidence="2" id="KW-0238">DNA-binding</keyword>
<organism evidence="5 6">
    <name type="scientific">Agromyces rhizosphaerae</name>
    <dbReference type="NCBI Taxonomy" id="88374"/>
    <lineage>
        <taxon>Bacteria</taxon>
        <taxon>Bacillati</taxon>
        <taxon>Actinomycetota</taxon>
        <taxon>Actinomycetes</taxon>
        <taxon>Micrococcales</taxon>
        <taxon>Microbacteriaceae</taxon>
        <taxon>Agromyces</taxon>
    </lineage>
</organism>
<dbReference type="Pfam" id="PF00392">
    <property type="entry name" value="GntR"/>
    <property type="match status" value="1"/>
</dbReference>
<evidence type="ECO:0000313" key="5">
    <source>
        <dbReference type="EMBL" id="GLI27049.1"/>
    </source>
</evidence>
<proteinExistence type="predicted"/>
<name>A0A9W6CUH8_9MICO</name>
<dbReference type="InterPro" id="IPR036390">
    <property type="entry name" value="WH_DNA-bd_sf"/>
</dbReference>
<sequence length="121" mass="12633">MIAITVDPESSTAPFEQIRMRVRDAVRSGELAAGTKLPTVRALAAEVGVAVNTVAKAYRALESDAVIETRGRNGTFVSATGDPTEQQAQLAATAFADRMAALGVDEAAALAYARAALRADR</sequence>
<evidence type="ECO:0000256" key="1">
    <source>
        <dbReference type="ARBA" id="ARBA00023015"/>
    </source>
</evidence>
<dbReference type="AlphaFoldDB" id="A0A9W6CUH8"/>
<accession>A0A9W6CUH8</accession>
<dbReference type="CDD" id="cd07377">
    <property type="entry name" value="WHTH_GntR"/>
    <property type="match status" value="1"/>
</dbReference>
<dbReference type="PROSITE" id="PS50949">
    <property type="entry name" value="HTH_GNTR"/>
    <property type="match status" value="1"/>
</dbReference>
<dbReference type="RefSeq" id="WP_281883237.1">
    <property type="nucleotide sequence ID" value="NZ_BSDP01000001.1"/>
</dbReference>
<feature type="domain" description="HTH gntR-type" evidence="4">
    <location>
        <begin position="12"/>
        <end position="80"/>
    </location>
</feature>
<dbReference type="InterPro" id="IPR000524">
    <property type="entry name" value="Tscrpt_reg_HTH_GntR"/>
</dbReference>
<dbReference type="Gene3D" id="1.10.10.10">
    <property type="entry name" value="Winged helix-like DNA-binding domain superfamily/Winged helix DNA-binding domain"/>
    <property type="match status" value="1"/>
</dbReference>
<gene>
    <name evidence="5" type="ORF">ARHIZOSPH14_12910</name>
</gene>
<evidence type="ECO:0000313" key="6">
    <source>
        <dbReference type="Proteomes" id="UP001144396"/>
    </source>
</evidence>
<dbReference type="PANTHER" id="PTHR38445">
    <property type="entry name" value="HTH-TYPE TRANSCRIPTIONAL REPRESSOR YTRA"/>
    <property type="match status" value="1"/>
</dbReference>
<dbReference type="SUPFAM" id="SSF46785">
    <property type="entry name" value="Winged helix' DNA-binding domain"/>
    <property type="match status" value="1"/>
</dbReference>
<dbReference type="SMART" id="SM00345">
    <property type="entry name" value="HTH_GNTR"/>
    <property type="match status" value="1"/>
</dbReference>
<dbReference type="GO" id="GO:0003700">
    <property type="term" value="F:DNA-binding transcription factor activity"/>
    <property type="evidence" value="ECO:0007669"/>
    <property type="project" value="InterPro"/>
</dbReference>
<comment type="caution">
    <text evidence="5">The sequence shown here is derived from an EMBL/GenBank/DDBJ whole genome shotgun (WGS) entry which is preliminary data.</text>
</comment>
<dbReference type="InterPro" id="IPR036388">
    <property type="entry name" value="WH-like_DNA-bd_sf"/>
</dbReference>
<evidence type="ECO:0000259" key="4">
    <source>
        <dbReference type="PROSITE" id="PS50949"/>
    </source>
</evidence>
<dbReference type="GO" id="GO:0003677">
    <property type="term" value="F:DNA binding"/>
    <property type="evidence" value="ECO:0007669"/>
    <property type="project" value="UniProtKB-KW"/>
</dbReference>
<keyword evidence="1" id="KW-0805">Transcription regulation</keyword>
<keyword evidence="3" id="KW-0804">Transcription</keyword>
<protein>
    <submittedName>
        <fullName evidence="5">GntR family transcriptional regulator</fullName>
    </submittedName>
</protein>